<dbReference type="EMBL" id="CABN01000048">
    <property type="protein sequence ID" value="CBH99761.1"/>
    <property type="molecule type" value="Genomic_DNA"/>
</dbReference>
<dbReference type="AlphaFoldDB" id="E6PXV2"/>
<evidence type="ECO:0000313" key="1">
    <source>
        <dbReference type="EMBL" id="CBH99761.1"/>
    </source>
</evidence>
<protein>
    <submittedName>
        <fullName evidence="1">Uncharacterized protein</fullName>
    </submittedName>
</protein>
<reference evidence="1" key="1">
    <citation type="submission" date="2009-10" db="EMBL/GenBank/DDBJ databases">
        <title>Diversity of trophic interactions inside an arsenic-rich microbial ecosystem.</title>
        <authorList>
            <person name="Bertin P.N."/>
            <person name="Heinrich-Salmeron A."/>
            <person name="Pelletier E."/>
            <person name="Goulhen-Chollet F."/>
            <person name="Arsene-Ploetze F."/>
            <person name="Gallien S."/>
            <person name="Calteau A."/>
            <person name="Vallenet D."/>
            <person name="Casiot C."/>
            <person name="Chane-Woon-Ming B."/>
            <person name="Giloteaux L."/>
            <person name="Barakat M."/>
            <person name="Bonnefoy V."/>
            <person name="Bruneel O."/>
            <person name="Chandler M."/>
            <person name="Cleiss J."/>
            <person name="Duran R."/>
            <person name="Elbaz-Poulichet F."/>
            <person name="Fonknechten N."/>
            <person name="Lauga B."/>
            <person name="Mornico D."/>
            <person name="Ortet P."/>
            <person name="Schaeffer C."/>
            <person name="Siguier P."/>
            <person name="Alexander Thil Smith A."/>
            <person name="Van Dorsselaer A."/>
            <person name="Weissenbach J."/>
            <person name="Medigue C."/>
            <person name="Le Paslier D."/>
        </authorList>
    </citation>
    <scope>NUCLEOTIDE SEQUENCE</scope>
</reference>
<comment type="caution">
    <text evidence="1">The sequence shown here is derived from an EMBL/GenBank/DDBJ whole genome shotgun (WGS) entry which is preliminary data.</text>
</comment>
<name>E6PXV2_9ZZZZ</name>
<sequence length="95" mass="10696">MVFKAVADPGIAPQKELNQRAKKHTSGVRFLPMLLYLSRFQGEEMLQFFRIAGRFQTQTSLDGNCTKSFVRPMNAARDDARLSSTTAAKRDGKML</sequence>
<organism evidence="1">
    <name type="scientific">mine drainage metagenome</name>
    <dbReference type="NCBI Taxonomy" id="410659"/>
    <lineage>
        <taxon>unclassified sequences</taxon>
        <taxon>metagenomes</taxon>
        <taxon>ecological metagenomes</taxon>
    </lineage>
</organism>
<accession>E6PXV2</accession>
<proteinExistence type="predicted"/>
<gene>
    <name evidence="1" type="ORF">CARN3_0709</name>
</gene>